<keyword evidence="2" id="KW-1185">Reference proteome</keyword>
<proteinExistence type="predicted"/>
<name>A0A4S3JBN2_9EURO</name>
<evidence type="ECO:0000313" key="2">
    <source>
        <dbReference type="Proteomes" id="UP000308092"/>
    </source>
</evidence>
<comment type="caution">
    <text evidence="1">The sequence shown here is derived from an EMBL/GenBank/DDBJ whole genome shotgun (WGS) entry which is preliminary data.</text>
</comment>
<sequence length="40" mass="4683">MRVLMGRLDNVEKGTAPRDLFRRWLLSELKKDPSLNPSEN</sequence>
<dbReference type="Proteomes" id="UP000308092">
    <property type="component" value="Unassembled WGS sequence"/>
</dbReference>
<dbReference type="VEuPathDB" id="FungiDB:EYZ11_008821"/>
<organism evidence="1 2">
    <name type="scientific">Aspergillus tanneri</name>
    <dbReference type="NCBI Taxonomy" id="1220188"/>
    <lineage>
        <taxon>Eukaryota</taxon>
        <taxon>Fungi</taxon>
        <taxon>Dikarya</taxon>
        <taxon>Ascomycota</taxon>
        <taxon>Pezizomycotina</taxon>
        <taxon>Eurotiomycetes</taxon>
        <taxon>Eurotiomycetidae</taxon>
        <taxon>Eurotiales</taxon>
        <taxon>Aspergillaceae</taxon>
        <taxon>Aspergillus</taxon>
        <taxon>Aspergillus subgen. Circumdati</taxon>
    </lineage>
</organism>
<dbReference type="EMBL" id="SOSA01000390">
    <property type="protein sequence ID" value="THC91718.1"/>
    <property type="molecule type" value="Genomic_DNA"/>
</dbReference>
<gene>
    <name evidence="1" type="ORF">EYZ11_008821</name>
</gene>
<evidence type="ECO:0000313" key="1">
    <source>
        <dbReference type="EMBL" id="THC91718.1"/>
    </source>
</evidence>
<dbReference type="AlphaFoldDB" id="A0A4S3JBN2"/>
<reference evidence="1 2" key="1">
    <citation type="submission" date="2019-03" db="EMBL/GenBank/DDBJ databases">
        <title>The genome sequence of a newly discovered highly antifungal drug resistant Aspergillus species, Aspergillus tanneri NIH 1004.</title>
        <authorList>
            <person name="Mounaud S."/>
            <person name="Singh I."/>
            <person name="Joardar V."/>
            <person name="Pakala S."/>
            <person name="Pakala S."/>
            <person name="Venepally P."/>
            <person name="Hoover J."/>
            <person name="Nierman W."/>
            <person name="Chung J."/>
            <person name="Losada L."/>
        </authorList>
    </citation>
    <scope>NUCLEOTIDE SEQUENCE [LARGE SCALE GENOMIC DNA]</scope>
    <source>
        <strain evidence="1 2">NIH1004</strain>
    </source>
</reference>
<protein>
    <submittedName>
        <fullName evidence="1">Uncharacterized protein</fullName>
    </submittedName>
</protein>
<accession>A0A4S3JBN2</accession>